<evidence type="ECO:0000256" key="1">
    <source>
        <dbReference type="SAM" id="Phobius"/>
    </source>
</evidence>
<keyword evidence="1" id="KW-1133">Transmembrane helix</keyword>
<keyword evidence="1" id="KW-0472">Membrane</keyword>
<organism evidence="2 3">
    <name type="scientific">Zarconia navalis LEGE 11467</name>
    <dbReference type="NCBI Taxonomy" id="1828826"/>
    <lineage>
        <taxon>Bacteria</taxon>
        <taxon>Bacillati</taxon>
        <taxon>Cyanobacteriota</taxon>
        <taxon>Cyanophyceae</taxon>
        <taxon>Oscillatoriophycideae</taxon>
        <taxon>Oscillatoriales</taxon>
        <taxon>Oscillatoriales incertae sedis</taxon>
        <taxon>Zarconia</taxon>
        <taxon>Zarconia navalis</taxon>
    </lineage>
</organism>
<accession>A0A928Z8V2</accession>
<evidence type="ECO:0000313" key="2">
    <source>
        <dbReference type="EMBL" id="MBE9041063.1"/>
    </source>
</evidence>
<feature type="transmembrane region" description="Helical" evidence="1">
    <location>
        <begin position="16"/>
        <end position="36"/>
    </location>
</feature>
<comment type="caution">
    <text evidence="2">The sequence shown here is derived from an EMBL/GenBank/DDBJ whole genome shotgun (WGS) entry which is preliminary data.</text>
</comment>
<proteinExistence type="predicted"/>
<keyword evidence="3" id="KW-1185">Reference proteome</keyword>
<feature type="transmembrane region" description="Helical" evidence="1">
    <location>
        <begin position="43"/>
        <end position="65"/>
    </location>
</feature>
<sequence>DFEISRYPLRPWLGELGFLILRGAGFLLIVLAVGSFRPEQIPLLLGAFSLAWLLGLIVPGAPGGLGVFEASTLAILNPHFSTGMILASVALYRAVSILAESGGAGLAYLDRYVRG</sequence>
<gene>
    <name evidence="2" type="ORF">IQ235_09755</name>
</gene>
<dbReference type="AlphaFoldDB" id="A0A928Z8V2"/>
<dbReference type="EMBL" id="JADEXN010000146">
    <property type="protein sequence ID" value="MBE9041063.1"/>
    <property type="molecule type" value="Genomic_DNA"/>
</dbReference>
<keyword evidence="1" id="KW-0812">Transmembrane</keyword>
<reference evidence="2" key="1">
    <citation type="submission" date="2020-10" db="EMBL/GenBank/DDBJ databases">
        <authorList>
            <person name="Castelo-Branco R."/>
            <person name="Eusebio N."/>
            <person name="Adriana R."/>
            <person name="Vieira A."/>
            <person name="Brugerolle De Fraissinette N."/>
            <person name="Rezende De Castro R."/>
            <person name="Schneider M.P."/>
            <person name="Vasconcelos V."/>
            <person name="Leao P.N."/>
        </authorList>
    </citation>
    <scope>NUCLEOTIDE SEQUENCE</scope>
    <source>
        <strain evidence="2">LEGE 11467</strain>
    </source>
</reference>
<evidence type="ECO:0000313" key="3">
    <source>
        <dbReference type="Proteomes" id="UP000621799"/>
    </source>
</evidence>
<dbReference type="Proteomes" id="UP000621799">
    <property type="component" value="Unassembled WGS sequence"/>
</dbReference>
<feature type="non-terminal residue" evidence="2">
    <location>
        <position position="1"/>
    </location>
</feature>
<name>A0A928Z8V2_9CYAN</name>
<protein>
    <submittedName>
        <fullName evidence="2">UPF0104 family protein</fullName>
    </submittedName>
</protein>